<dbReference type="Proteomes" id="UP000189580">
    <property type="component" value="Chromosome b"/>
</dbReference>
<name>A0A161HHV0_9ASCO</name>
<keyword evidence="3 4" id="KW-0539">Nucleus</keyword>
<feature type="compositionally biased region" description="Polar residues" evidence="6">
    <location>
        <begin position="1113"/>
        <end position="1122"/>
    </location>
</feature>
<organism evidence="9 10">
    <name type="scientific">Sugiyamaella lignohabitans</name>
    <dbReference type="NCBI Taxonomy" id="796027"/>
    <lineage>
        <taxon>Eukaryota</taxon>
        <taxon>Fungi</taxon>
        <taxon>Dikarya</taxon>
        <taxon>Ascomycota</taxon>
        <taxon>Saccharomycotina</taxon>
        <taxon>Dipodascomycetes</taxon>
        <taxon>Dipodascales</taxon>
        <taxon>Trichomonascaceae</taxon>
        <taxon>Sugiyamaella</taxon>
    </lineage>
</organism>
<dbReference type="GeneID" id="30035327"/>
<feature type="region of interest" description="Disordered" evidence="6">
    <location>
        <begin position="242"/>
        <end position="268"/>
    </location>
</feature>
<keyword evidence="2 5" id="KW-0175">Coiled coil</keyword>
<dbReference type="GO" id="GO:0005634">
    <property type="term" value="C:nucleus"/>
    <property type="evidence" value="ECO:0007669"/>
    <property type="project" value="UniProtKB-SubCell"/>
</dbReference>
<dbReference type="PROSITE" id="PS51136">
    <property type="entry name" value="WAC"/>
    <property type="match status" value="1"/>
</dbReference>
<dbReference type="AlphaFoldDB" id="A0A161HHV0"/>
<feature type="region of interest" description="Disordered" evidence="6">
    <location>
        <begin position="483"/>
        <end position="518"/>
    </location>
</feature>
<dbReference type="KEGG" id="slb:AWJ20_3318"/>
<feature type="compositionally biased region" description="Acidic residues" evidence="6">
    <location>
        <begin position="901"/>
        <end position="910"/>
    </location>
</feature>
<keyword evidence="10" id="KW-1185">Reference proteome</keyword>
<evidence type="ECO:0000259" key="7">
    <source>
        <dbReference type="PROSITE" id="PS50827"/>
    </source>
</evidence>
<dbReference type="PANTHER" id="PTHR32075">
    <property type="entry name" value="ISWI CHROMATIN-REMODELING COMPLEX SUBUNIT YPL216W-RELATED"/>
    <property type="match status" value="1"/>
</dbReference>
<feature type="compositionally biased region" description="Acidic residues" evidence="6">
    <location>
        <begin position="1046"/>
        <end position="1068"/>
    </location>
</feature>
<sequence length="1225" mass="139909">MDYYNERKFICELSGHSSLTYFEAVENEAIEAEIIIGSFPEPLKEPILRKVQFCQTSRLDTLVDDLYNQLRQDFYPGEVVIAKSNEQRIKVIIREKAKFNAITLSTGEVQPGYSRYRVEVVGDPTMEMAVDDTQLTRDRKLFTKIILRTFIKHAVSRESWSGAPWLVKSKYAEKYRIDTEIPTELLKQNPHYQQMLDRTKKQEMRQKAREEKARELAELKARNLELKAERKAQIWRNQRLKREEEKARLRGQNGSSEGTPYHSPQWILPNDQGVYSQQSSHFQYAGDVPGLSPIQAPSMGNIETMLPSISSVVGGPIVSTTPISIAPAVASSASSTRLGSSGSVTVVPSTSSKRSANQDDLLFIPTGEAPKRAPFRKDVLFSEGNDHLLTTLLESWLFLNVYHEPLLLDSFTFDDFVDVLKYADEETEIPLLNEIHCALLSAIVGTSNSELLISMPYYDREENEDTAEVDADEDVGKLESEAKHAYESDIENTNSQKVEDKMDIDTKDNNDSLEDNTSNHRASSFLRYQNVDWKERLKKRMFKDGGWQQIAISVLHSVNYVPEWTEIINEILSYMASSERGVTLAAAHTGYYELSFELRTRILEILCHLVYSSSVIRNHIDRSLEESTKLRKDRMDRQRETKGLVEQLKGLEVEKRGFISDEIAAQKEHHEQNEKQNGRAPVPLVDEAEMAKKNSEFAKVVSECDKITKTIEEYADLNKKCEEELIRLDCQRLRMLGKDRYYNRYWWFESNGMKRPESIGVKKTKSKTMKKEEVDEDIKEEDKHQGSHKIELGEEQDEPANDDDVGVKREEDGPDVDIEDPEPKNTQKNQVRSKPKKRPDRKPKTRSRKRSHVAEESDDEAEEESEDEGDTAEEVKEESEAEKEDTEDEENSGSTGNELVAEYEDSDEEEPVGYAMGRLWIQGPTEEDALVYLKREQSQIVANNKNNSKDEAANGTGSTALTPYDLKEKDESPVFLASYNDWAYYDTSEEIQALIEWLNPHGLRESKLLKELGLAKPYLLGSIEARKEDMEADKLSQMREIQETIDEEFGIISDDEDNNDVEASEETAGETNVLVEGVAGSEAAIEADLEGDPDNPPDDEIVVGRRRLRSRNSDVTSASAISPPQVETRRRGPGRPAKRVALDKEAIARERHKRMEDKQTRRESKNQRREELIAEMSSKVPSRVLAWTNSIVESTLGHTHYEGPLKKRGLRKSKPVHKEWTNDRR</sequence>
<feature type="compositionally biased region" description="Basic and acidic residues" evidence="6">
    <location>
        <begin position="1140"/>
        <end position="1172"/>
    </location>
</feature>
<dbReference type="Pfam" id="PF15612">
    <property type="entry name" value="WHIM1"/>
    <property type="match status" value="1"/>
</dbReference>
<reference evidence="9 10" key="1">
    <citation type="submission" date="2016-02" db="EMBL/GenBank/DDBJ databases">
        <title>Complete genome sequence and transcriptome regulation of the pentose utilising yeast Sugiyamaella lignohabitans.</title>
        <authorList>
            <person name="Bellasio M."/>
            <person name="Peymann A."/>
            <person name="Valli M."/>
            <person name="Sipitzky M."/>
            <person name="Graf A."/>
            <person name="Sauer M."/>
            <person name="Marx H."/>
            <person name="Mattanovich D."/>
        </authorList>
    </citation>
    <scope>NUCLEOTIDE SEQUENCE [LARGE SCALE GENOMIC DNA]</scope>
    <source>
        <strain evidence="9 10">CBS 10342</strain>
    </source>
</reference>
<dbReference type="PROSITE" id="PS50827">
    <property type="entry name" value="DDT"/>
    <property type="match status" value="1"/>
</dbReference>
<dbReference type="GO" id="GO:0000781">
    <property type="term" value="C:chromosome, telomeric region"/>
    <property type="evidence" value="ECO:0007669"/>
    <property type="project" value="GOC"/>
</dbReference>
<dbReference type="InterPro" id="IPR028942">
    <property type="entry name" value="WHIM1_dom"/>
</dbReference>
<feature type="compositionally biased region" description="Basic and acidic residues" evidence="6">
    <location>
        <begin position="1216"/>
        <end position="1225"/>
    </location>
</feature>
<dbReference type="Pfam" id="PF15613">
    <property type="entry name" value="WSD"/>
    <property type="match status" value="1"/>
</dbReference>
<evidence type="ECO:0000259" key="8">
    <source>
        <dbReference type="PROSITE" id="PS51136"/>
    </source>
</evidence>
<evidence type="ECO:0000256" key="3">
    <source>
        <dbReference type="ARBA" id="ARBA00023242"/>
    </source>
</evidence>
<dbReference type="EMBL" id="CP014503">
    <property type="protein sequence ID" value="ANB15680.1"/>
    <property type="molecule type" value="Genomic_DNA"/>
</dbReference>
<feature type="coiled-coil region" evidence="5">
    <location>
        <begin position="200"/>
        <end position="229"/>
    </location>
</feature>
<feature type="compositionally biased region" description="Basic and acidic residues" evidence="6">
    <location>
        <begin position="497"/>
        <end position="510"/>
    </location>
</feature>
<dbReference type="GO" id="GO:0031509">
    <property type="term" value="P:subtelomeric heterochromatin formation"/>
    <property type="evidence" value="ECO:0007669"/>
    <property type="project" value="TreeGrafter"/>
</dbReference>
<dbReference type="PANTHER" id="PTHR32075:SF6">
    <property type="entry name" value="ISWI CHROMATIN-REMODELING COMPLEX SUBUNIT YPL216W-RELATED"/>
    <property type="match status" value="1"/>
</dbReference>
<dbReference type="InterPro" id="IPR018501">
    <property type="entry name" value="DDT_dom"/>
</dbReference>
<evidence type="ECO:0000256" key="4">
    <source>
        <dbReference type="PROSITE-ProRule" id="PRU00475"/>
    </source>
</evidence>
<feature type="region of interest" description="Disordered" evidence="6">
    <location>
        <begin position="759"/>
        <end position="910"/>
    </location>
</feature>
<feature type="domain" description="WAC" evidence="8">
    <location>
        <begin position="1"/>
        <end position="86"/>
    </location>
</feature>
<feature type="region of interest" description="Disordered" evidence="6">
    <location>
        <begin position="1199"/>
        <end position="1225"/>
    </location>
</feature>
<dbReference type="GO" id="GO:0000785">
    <property type="term" value="C:chromatin"/>
    <property type="evidence" value="ECO:0007669"/>
    <property type="project" value="UniProtKB-ARBA"/>
</dbReference>
<dbReference type="Pfam" id="PF02791">
    <property type="entry name" value="DDT"/>
    <property type="match status" value="1"/>
</dbReference>
<protein>
    <submittedName>
        <fullName evidence="9">Itc1p</fullName>
    </submittedName>
</protein>
<feature type="compositionally biased region" description="Acidic residues" evidence="6">
    <location>
        <begin position="856"/>
        <end position="891"/>
    </location>
</feature>
<evidence type="ECO:0000313" key="9">
    <source>
        <dbReference type="EMBL" id="ANB15680.1"/>
    </source>
</evidence>
<evidence type="ECO:0000256" key="5">
    <source>
        <dbReference type="SAM" id="Coils"/>
    </source>
</evidence>
<feature type="compositionally biased region" description="Basic residues" evidence="6">
    <location>
        <begin position="1206"/>
        <end position="1215"/>
    </location>
</feature>
<evidence type="ECO:0000256" key="6">
    <source>
        <dbReference type="SAM" id="MobiDB-lite"/>
    </source>
</evidence>
<proteinExistence type="predicted"/>
<evidence type="ECO:0000256" key="2">
    <source>
        <dbReference type="ARBA" id="ARBA00023054"/>
    </source>
</evidence>
<feature type="coiled-coil region" evidence="5">
    <location>
        <begin position="704"/>
        <end position="731"/>
    </location>
</feature>
<feature type="compositionally biased region" description="Acidic residues" evidence="6">
    <location>
        <begin position="1085"/>
        <end position="1101"/>
    </location>
</feature>
<accession>A0A161HHV0</accession>
<dbReference type="OrthoDB" id="332390at2759"/>
<feature type="domain" description="DDT" evidence="7">
    <location>
        <begin position="386"/>
        <end position="449"/>
    </location>
</feature>
<feature type="compositionally biased region" description="Basic residues" evidence="6">
    <location>
        <begin position="831"/>
        <end position="851"/>
    </location>
</feature>
<feature type="region of interest" description="Disordered" evidence="6">
    <location>
        <begin position="1046"/>
        <end position="1175"/>
    </location>
</feature>
<evidence type="ECO:0000256" key="1">
    <source>
        <dbReference type="ARBA" id="ARBA00004123"/>
    </source>
</evidence>
<feature type="compositionally biased region" description="Acidic residues" evidence="6">
    <location>
        <begin position="793"/>
        <end position="804"/>
    </location>
</feature>
<dbReference type="Pfam" id="PF10537">
    <property type="entry name" value="WAC_Acf1_DNA_bd"/>
    <property type="match status" value="1"/>
</dbReference>
<dbReference type="RefSeq" id="XP_018738157.1">
    <property type="nucleotide sequence ID" value="XM_018880328.1"/>
</dbReference>
<dbReference type="InterPro" id="IPR028941">
    <property type="entry name" value="WHIM2_dom"/>
</dbReference>
<dbReference type="InterPro" id="IPR013136">
    <property type="entry name" value="WSTF_Acf1_Cbp146"/>
</dbReference>
<feature type="compositionally biased region" description="Basic and acidic residues" evidence="6">
    <location>
        <begin position="780"/>
        <end position="792"/>
    </location>
</feature>
<feature type="region of interest" description="Disordered" evidence="6">
    <location>
        <begin position="941"/>
        <end position="965"/>
    </location>
</feature>
<gene>
    <name evidence="9" type="primary">ITC1</name>
    <name evidence="9" type="ORF">AWJ20_3318</name>
</gene>
<evidence type="ECO:0000313" key="10">
    <source>
        <dbReference type="Proteomes" id="UP000189580"/>
    </source>
</evidence>
<comment type="subcellular location">
    <subcellularLocation>
        <location evidence="1 4">Nucleus</location>
    </subcellularLocation>
</comment>